<reference evidence="1" key="1">
    <citation type="submission" date="2016-10" db="EMBL/GenBank/DDBJ databases">
        <title>Sequence of Gallionella enrichment culture.</title>
        <authorList>
            <person name="Poehlein A."/>
            <person name="Muehling M."/>
            <person name="Daniel R."/>
        </authorList>
    </citation>
    <scope>NUCLEOTIDE SEQUENCE</scope>
</reference>
<accession>A0A1J5PCU5</accession>
<sequence>MAIGRCVTAASGKATASVCACSSGGSQNGNGSKWWAMRSRKCAGGWRRGWAVLAAVSSSARPLAARRNFCSTSE</sequence>
<organism evidence="1">
    <name type="scientific">mine drainage metagenome</name>
    <dbReference type="NCBI Taxonomy" id="410659"/>
    <lineage>
        <taxon>unclassified sequences</taxon>
        <taxon>metagenomes</taxon>
        <taxon>ecological metagenomes</taxon>
    </lineage>
</organism>
<evidence type="ECO:0000313" key="1">
    <source>
        <dbReference type="EMBL" id="OIQ69050.1"/>
    </source>
</evidence>
<protein>
    <submittedName>
        <fullName evidence="1">Uncharacterized protein</fullName>
    </submittedName>
</protein>
<dbReference type="AlphaFoldDB" id="A0A1J5PCU5"/>
<dbReference type="EMBL" id="MLJW01004945">
    <property type="protein sequence ID" value="OIQ69050.1"/>
    <property type="molecule type" value="Genomic_DNA"/>
</dbReference>
<proteinExistence type="predicted"/>
<name>A0A1J5PCU5_9ZZZZ</name>
<gene>
    <name evidence="1" type="ORF">GALL_493520</name>
</gene>
<comment type="caution">
    <text evidence="1">The sequence shown here is derived from an EMBL/GenBank/DDBJ whole genome shotgun (WGS) entry which is preliminary data.</text>
</comment>